<keyword evidence="10" id="KW-1133">Transmembrane helix</keyword>
<dbReference type="RefSeq" id="XP_022670688.1">
    <property type="nucleotide sequence ID" value="XM_022814953.1"/>
</dbReference>
<dbReference type="SUPFAM" id="SSF53448">
    <property type="entry name" value="Nucleotide-diphospho-sugar transferases"/>
    <property type="match status" value="1"/>
</dbReference>
<dbReference type="GO" id="GO:0005975">
    <property type="term" value="P:carbohydrate metabolic process"/>
    <property type="evidence" value="ECO:0007669"/>
    <property type="project" value="TreeGrafter"/>
</dbReference>
<comment type="similarity">
    <text evidence="4 18">Belongs to the glycosyltransferase 43 family.</text>
</comment>
<evidence type="ECO:0000256" key="1">
    <source>
        <dbReference type="ARBA" id="ARBA00001936"/>
    </source>
</evidence>
<dbReference type="FunCoup" id="A0A7M7KRM0">
    <property type="interactions" value="111"/>
</dbReference>
<evidence type="ECO:0000256" key="10">
    <source>
        <dbReference type="ARBA" id="ARBA00022989"/>
    </source>
</evidence>
<dbReference type="InParanoid" id="A0A7M7KRM0"/>
<organism evidence="19 20">
    <name type="scientific">Varroa destructor</name>
    <name type="common">Honeybee mite</name>
    <dbReference type="NCBI Taxonomy" id="109461"/>
    <lineage>
        <taxon>Eukaryota</taxon>
        <taxon>Metazoa</taxon>
        <taxon>Ecdysozoa</taxon>
        <taxon>Arthropoda</taxon>
        <taxon>Chelicerata</taxon>
        <taxon>Arachnida</taxon>
        <taxon>Acari</taxon>
        <taxon>Parasitiformes</taxon>
        <taxon>Mesostigmata</taxon>
        <taxon>Gamasina</taxon>
        <taxon>Dermanyssoidea</taxon>
        <taxon>Varroidae</taxon>
        <taxon>Varroa</taxon>
    </lineage>
</organism>
<dbReference type="RefSeq" id="XP_022670690.1">
    <property type="nucleotide sequence ID" value="XM_022814955.1"/>
</dbReference>
<keyword evidence="13" id="KW-0325">Glycoprotein</keyword>
<dbReference type="EnsemblMetazoa" id="XM_022814955">
    <property type="protein sequence ID" value="XP_022670690"/>
    <property type="gene ID" value="LOC111254279"/>
</dbReference>
<dbReference type="OMA" id="FDSWPGS"/>
<dbReference type="GO" id="GO:0046872">
    <property type="term" value="F:metal ion binding"/>
    <property type="evidence" value="ECO:0007669"/>
    <property type="project" value="UniProtKB-KW"/>
</dbReference>
<comment type="cofactor">
    <cofactor evidence="1 17 18">
        <name>Mn(2+)</name>
        <dbReference type="ChEBI" id="CHEBI:29035"/>
    </cofactor>
</comment>
<evidence type="ECO:0000256" key="14">
    <source>
        <dbReference type="ARBA" id="ARBA00023211"/>
    </source>
</evidence>
<feature type="binding site" evidence="17">
    <location>
        <position position="151"/>
    </location>
    <ligand>
        <name>Mn(2+)</name>
        <dbReference type="ChEBI" id="CHEBI:29035"/>
    </ligand>
</feature>
<evidence type="ECO:0000256" key="17">
    <source>
        <dbReference type="PIRSR" id="PIRSR605027-3"/>
    </source>
</evidence>
<comment type="subcellular location">
    <subcellularLocation>
        <location evidence="2 18">Golgi apparatus membrane</location>
        <topology evidence="2 18">Single-pass type II membrane protein</topology>
    </subcellularLocation>
</comment>
<dbReference type="GO" id="GO:0050650">
    <property type="term" value="P:chondroitin sulfate proteoglycan biosynthetic process"/>
    <property type="evidence" value="ECO:0007669"/>
    <property type="project" value="TreeGrafter"/>
</dbReference>
<dbReference type="RefSeq" id="XP_022670686.1">
    <property type="nucleotide sequence ID" value="XM_022814951.1"/>
</dbReference>
<dbReference type="RefSeq" id="XP_022670687.1">
    <property type="nucleotide sequence ID" value="XM_022814952.1"/>
</dbReference>
<reference evidence="19" key="1">
    <citation type="submission" date="2021-01" db="UniProtKB">
        <authorList>
            <consortium name="EnsemblMetazoa"/>
        </authorList>
    </citation>
    <scope>IDENTIFICATION</scope>
</reference>
<dbReference type="RefSeq" id="XP_022670689.1">
    <property type="nucleotide sequence ID" value="XM_022814954.1"/>
</dbReference>
<dbReference type="PANTHER" id="PTHR10896:SF50">
    <property type="entry name" value="GALACTOSYLGALACTOSYLXYLOSYLPROTEIN 3-BETA-GLUCURONOSYLTRANSFERASE P"/>
    <property type="match status" value="1"/>
</dbReference>
<dbReference type="EnsemblMetazoa" id="XM_022814951">
    <property type="protein sequence ID" value="XP_022670686"/>
    <property type="gene ID" value="LOC111254279"/>
</dbReference>
<keyword evidence="14 17" id="KW-0464">Manganese</keyword>
<evidence type="ECO:0000256" key="9">
    <source>
        <dbReference type="ARBA" id="ARBA00022968"/>
    </source>
</evidence>
<dbReference type="UniPathway" id="UPA00378"/>
<dbReference type="GeneID" id="111254279"/>
<evidence type="ECO:0000256" key="13">
    <source>
        <dbReference type="ARBA" id="ARBA00023180"/>
    </source>
</evidence>
<comment type="catalytic activity">
    <reaction evidence="15 18">
        <text>3-O-(beta-D-galactosyl-(1-&gt;3)-beta-D-galactosyl-(1-&gt;4)-beta-D-xylosyl)-L-seryl-[protein] + UDP-alpha-D-glucuronate = 3-O-(beta-D-GlcA-(1-&gt;3)-beta-D-Gal-(1-&gt;3)-beta-D-Gal-(1-&gt;4)-beta-D-Xyl)-L-seryl-[protein] + UDP + H(+)</text>
        <dbReference type="Rhea" id="RHEA:24168"/>
        <dbReference type="Rhea" id="RHEA-COMP:12571"/>
        <dbReference type="Rhea" id="RHEA-COMP:12573"/>
        <dbReference type="ChEBI" id="CHEBI:15378"/>
        <dbReference type="ChEBI" id="CHEBI:58052"/>
        <dbReference type="ChEBI" id="CHEBI:58223"/>
        <dbReference type="ChEBI" id="CHEBI:132090"/>
        <dbReference type="ChEBI" id="CHEBI:132093"/>
        <dbReference type="EC" id="2.4.1.135"/>
    </reaction>
</comment>
<name>A0A7M7KRM0_VARDE</name>
<evidence type="ECO:0000313" key="20">
    <source>
        <dbReference type="Proteomes" id="UP000594260"/>
    </source>
</evidence>
<evidence type="ECO:0000256" key="15">
    <source>
        <dbReference type="ARBA" id="ARBA00047979"/>
    </source>
</evidence>
<evidence type="ECO:0000256" key="6">
    <source>
        <dbReference type="ARBA" id="ARBA00022679"/>
    </source>
</evidence>
<evidence type="ECO:0000256" key="3">
    <source>
        <dbReference type="ARBA" id="ARBA00004922"/>
    </source>
</evidence>
<evidence type="ECO:0000256" key="18">
    <source>
        <dbReference type="RuleBase" id="RU363127"/>
    </source>
</evidence>
<dbReference type="GO" id="GO:0000139">
    <property type="term" value="C:Golgi membrane"/>
    <property type="evidence" value="ECO:0007669"/>
    <property type="project" value="UniProtKB-SubCell"/>
</dbReference>
<dbReference type="EnsemblMetazoa" id="XM_022814954">
    <property type="protein sequence ID" value="XP_022670689"/>
    <property type="gene ID" value="LOC111254279"/>
</dbReference>
<dbReference type="PANTHER" id="PTHR10896">
    <property type="entry name" value="GALACTOSYLGALACTOSYLXYLOSYLPROTEIN 3-BETA-GLUCURONOSYLTRANSFERASE BETA-1,3-GLUCURONYLTRANSFERASE"/>
    <property type="match status" value="1"/>
</dbReference>
<keyword evidence="6 18" id="KW-0808">Transferase</keyword>
<dbReference type="KEGG" id="vde:111254279"/>
<keyword evidence="9 18" id="KW-0735">Signal-anchor</keyword>
<evidence type="ECO:0000256" key="2">
    <source>
        <dbReference type="ARBA" id="ARBA00004323"/>
    </source>
</evidence>
<keyword evidence="11 18" id="KW-0333">Golgi apparatus</keyword>
<evidence type="ECO:0000256" key="8">
    <source>
        <dbReference type="ARBA" id="ARBA00022723"/>
    </source>
</evidence>
<dbReference type="Pfam" id="PF03360">
    <property type="entry name" value="Glyco_transf_43"/>
    <property type="match status" value="1"/>
</dbReference>
<sequence length="303" mass="34608">MAGQWRQRQLCVLVLLSAGIYVFLLNQFTDSIRMWTTRNAATTILVLTPTYPRPTQIADMTRLCNTLMHIPSLFWVVVEDAYNKTENIAELLEFCSVPFVHLAKRTPRNLTGPYKGRGVTNRNEGLRWIRENVHTIVSDNRSAVVYFADDDNAYDIRLFEEIRKTDPNRVSMFPVGTIAGTGVSSPIIDQDGSLLGFFDPYPAKRKYMVDMAGFAVGLEILLRSGAKFVYRTGALEDYFLRDLHFQEEDIQFLADRCTRILAWHVKTSGGPFIKLITLADKLKPFVNNTNLFELVRLYSPVPR</sequence>
<dbReference type="AlphaFoldDB" id="A0A7M7KRM0"/>
<dbReference type="Proteomes" id="UP000594260">
    <property type="component" value="Unplaced"/>
</dbReference>
<dbReference type="EnsemblMetazoa" id="XM_022814953">
    <property type="protein sequence ID" value="XP_022670688"/>
    <property type="gene ID" value="LOC111254279"/>
</dbReference>
<evidence type="ECO:0000256" key="16">
    <source>
        <dbReference type="PIRSR" id="PIRSR605027-1"/>
    </source>
</evidence>
<protein>
    <recommendedName>
        <fullName evidence="5 18">Galactosylgalactosylxylosylprotein 3-beta-glucuronosyltransferase</fullName>
        <ecNumber evidence="5 18">2.4.1.135</ecNumber>
    </recommendedName>
</protein>
<evidence type="ECO:0000256" key="4">
    <source>
        <dbReference type="ARBA" id="ARBA00007706"/>
    </source>
</evidence>
<keyword evidence="8 17" id="KW-0479">Metal-binding</keyword>
<evidence type="ECO:0000256" key="5">
    <source>
        <dbReference type="ARBA" id="ARBA00012641"/>
    </source>
</evidence>
<dbReference type="InterPro" id="IPR005027">
    <property type="entry name" value="Glyco_trans_43"/>
</dbReference>
<keyword evidence="12" id="KW-0472">Membrane</keyword>
<dbReference type="InterPro" id="IPR029044">
    <property type="entry name" value="Nucleotide-diphossugar_trans"/>
</dbReference>
<evidence type="ECO:0000313" key="19">
    <source>
        <dbReference type="EnsemblMetazoa" id="XP_022670687"/>
    </source>
</evidence>
<dbReference type="EnsemblMetazoa" id="XM_022814952">
    <property type="protein sequence ID" value="XP_022670687"/>
    <property type="gene ID" value="LOC111254279"/>
</dbReference>
<keyword evidence="20" id="KW-1185">Reference proteome</keyword>
<proteinExistence type="inferred from homology"/>
<comment type="pathway">
    <text evidence="3 18">Protein modification; protein glycosylation.</text>
</comment>
<evidence type="ECO:0000256" key="11">
    <source>
        <dbReference type="ARBA" id="ARBA00023034"/>
    </source>
</evidence>
<dbReference type="EnsemblMetazoa" id="XM_022814956">
    <property type="protein sequence ID" value="XP_022670691"/>
    <property type="gene ID" value="LOC111254279"/>
</dbReference>
<dbReference type="GO" id="GO:0015018">
    <property type="term" value="F:galactosylgalactosylxylosylprotein 3-beta-glucuronosyltransferase activity"/>
    <property type="evidence" value="ECO:0007669"/>
    <property type="project" value="UniProtKB-UniRule"/>
</dbReference>
<keyword evidence="7" id="KW-0812">Transmembrane</keyword>
<feature type="active site" description="Proton donor/acceptor" evidence="16">
    <location>
        <position position="236"/>
    </location>
</feature>
<dbReference type="CDD" id="cd00218">
    <property type="entry name" value="GlcAT-I"/>
    <property type="match status" value="1"/>
</dbReference>
<dbReference type="Gene3D" id="3.90.550.10">
    <property type="entry name" value="Spore Coat Polysaccharide Biosynthesis Protein SpsA, Chain A"/>
    <property type="match status" value="1"/>
</dbReference>
<dbReference type="EC" id="2.4.1.135" evidence="5 18"/>
<dbReference type="OrthoDB" id="675023at2759"/>
<dbReference type="RefSeq" id="XP_022670691.1">
    <property type="nucleotide sequence ID" value="XM_022814956.1"/>
</dbReference>
<evidence type="ECO:0000256" key="7">
    <source>
        <dbReference type="ARBA" id="ARBA00022692"/>
    </source>
</evidence>
<accession>A0A7M7KRM0</accession>
<evidence type="ECO:0000256" key="12">
    <source>
        <dbReference type="ARBA" id="ARBA00023136"/>
    </source>
</evidence>
<dbReference type="FunFam" id="3.90.550.10:FF:000044">
    <property type="entry name" value="Galactosylgalactosylxylosylprotein 3-beta-glucuronosyltransferase"/>
    <property type="match status" value="1"/>
</dbReference>